<comment type="subcellular location">
    <subcellularLocation>
        <location evidence="1">Nucleus</location>
    </subcellularLocation>
</comment>
<dbReference type="GO" id="GO:0046540">
    <property type="term" value="C:U4/U6 x U5 tri-snRNP complex"/>
    <property type="evidence" value="ECO:0007669"/>
    <property type="project" value="InterPro"/>
</dbReference>
<sequence>MVVNGEEEDQDEEKTSGKRSVRSALARYGRIEKSVLAVSQRAQILLRRAHNLTTEVKNALDAMGNLRHGDALLIAAQVRRQMEEKSKFGPMPTPQEQLQFQQRISETKNEENSLSREDGVKKRPAPLKLDELGREINGDGRVLKKHRTVVSLLANKKIETDAVTKKVNNPYSARKVVDATDTLDDELIDARLVTKRRETRKARGLDFIPEGHYIKVAEATRREGTVHIEHVPDDITTKIDNEIPQKKDDNLLPRRSEHFASIPGMEWWDEPFLPKEIQEARIQSTARRIQKDEYENCAVDNNAFFTLVHHPKMKQQNKPSITIPFYLTKHDRKRIRRQTRAEREREKRDKIQLGLIPPPEPKFKLSNFMQVLGQQAVADPTKLEAKVMAQVNQRLLNHEMRNAARKLTPQERKDKRRRKLQEDTSNGVEVALFYIHNLDNTQHRFKIDVNAQQFNLTGITLLSSSPEARFATIVVEGGPKSIKRYVALICKRIDWGTNNWALCVWRGYVVKRAFHAFRFHECTSTSAARRIFESRSVPHYWDMSLTRHGQGAPGTEDELRFLDLDDYTENDDHHQEDDDPVVEVEVEEEPHPHSSDHDGDVIMSPSSS</sequence>
<evidence type="ECO:0000256" key="2">
    <source>
        <dbReference type="ARBA" id="ARBA00022664"/>
    </source>
</evidence>
<evidence type="ECO:0000259" key="6">
    <source>
        <dbReference type="Pfam" id="PF06544"/>
    </source>
</evidence>
<feature type="region of interest" description="Disordered" evidence="5">
    <location>
        <begin position="86"/>
        <end position="119"/>
    </location>
</feature>
<accession>A0A7S3JYS4</accession>
<dbReference type="Pfam" id="PF08572">
    <property type="entry name" value="PRP3"/>
    <property type="match status" value="1"/>
</dbReference>
<feature type="domain" description="Pre-mRNA-splicing factor 3" evidence="7">
    <location>
        <begin position="188"/>
        <end position="408"/>
    </location>
</feature>
<dbReference type="EMBL" id="HBIJ01014862">
    <property type="protein sequence ID" value="CAE0369207.1"/>
    <property type="molecule type" value="Transcribed_RNA"/>
</dbReference>
<gene>
    <name evidence="8" type="ORF">ALAG00032_LOCUS9970</name>
</gene>
<keyword evidence="3" id="KW-0508">mRNA splicing</keyword>
<evidence type="ECO:0000256" key="5">
    <source>
        <dbReference type="SAM" id="MobiDB-lite"/>
    </source>
</evidence>
<dbReference type="InterPro" id="IPR027104">
    <property type="entry name" value="Prp3"/>
</dbReference>
<feature type="compositionally biased region" description="Polar residues" evidence="5">
    <location>
        <begin position="94"/>
        <end position="104"/>
    </location>
</feature>
<name>A0A7S3JYS4_9STRA</name>
<dbReference type="AlphaFoldDB" id="A0A7S3JYS4"/>
<dbReference type="InterPro" id="IPR010541">
    <property type="entry name" value="Prp3_C"/>
</dbReference>
<reference evidence="8" key="1">
    <citation type="submission" date="2021-01" db="EMBL/GenBank/DDBJ databases">
        <authorList>
            <person name="Corre E."/>
            <person name="Pelletier E."/>
            <person name="Niang G."/>
            <person name="Scheremetjew M."/>
            <person name="Finn R."/>
            <person name="Kale V."/>
            <person name="Holt S."/>
            <person name="Cochrane G."/>
            <person name="Meng A."/>
            <person name="Brown T."/>
            <person name="Cohen L."/>
        </authorList>
    </citation>
    <scope>NUCLEOTIDE SEQUENCE</scope>
    <source>
        <strain evidence="8">CCMP1510</strain>
    </source>
</reference>
<dbReference type="GO" id="GO:0000398">
    <property type="term" value="P:mRNA splicing, via spliceosome"/>
    <property type="evidence" value="ECO:0007669"/>
    <property type="project" value="InterPro"/>
</dbReference>
<feature type="compositionally biased region" description="Basic and acidic residues" evidence="5">
    <location>
        <begin position="105"/>
        <end position="119"/>
    </location>
</feature>
<dbReference type="CDD" id="cd24162">
    <property type="entry name" value="Prp3_C"/>
    <property type="match status" value="1"/>
</dbReference>
<proteinExistence type="predicted"/>
<evidence type="ECO:0000256" key="1">
    <source>
        <dbReference type="ARBA" id="ARBA00004123"/>
    </source>
</evidence>
<feature type="compositionally biased region" description="Acidic residues" evidence="5">
    <location>
        <begin position="1"/>
        <end position="12"/>
    </location>
</feature>
<evidence type="ECO:0000256" key="3">
    <source>
        <dbReference type="ARBA" id="ARBA00023187"/>
    </source>
</evidence>
<feature type="region of interest" description="Disordered" evidence="5">
    <location>
        <begin position="567"/>
        <end position="608"/>
    </location>
</feature>
<organism evidence="8">
    <name type="scientific">Aureoumbra lagunensis</name>
    <dbReference type="NCBI Taxonomy" id="44058"/>
    <lineage>
        <taxon>Eukaryota</taxon>
        <taxon>Sar</taxon>
        <taxon>Stramenopiles</taxon>
        <taxon>Ochrophyta</taxon>
        <taxon>Pelagophyceae</taxon>
        <taxon>Pelagomonadales</taxon>
        <taxon>Aureoumbra</taxon>
    </lineage>
</organism>
<feature type="region of interest" description="Disordered" evidence="5">
    <location>
        <begin position="1"/>
        <end position="21"/>
    </location>
</feature>
<dbReference type="PANTHER" id="PTHR14212:SF0">
    <property type="entry name" value="U4_U6 SMALL NUCLEAR RIBONUCLEOPROTEIN PRP3"/>
    <property type="match status" value="1"/>
</dbReference>
<keyword evidence="4" id="KW-0539">Nucleus</keyword>
<keyword evidence="2" id="KW-0507">mRNA processing</keyword>
<evidence type="ECO:0000259" key="7">
    <source>
        <dbReference type="Pfam" id="PF08572"/>
    </source>
</evidence>
<feature type="compositionally biased region" description="Acidic residues" evidence="5">
    <location>
        <begin position="577"/>
        <end position="588"/>
    </location>
</feature>
<dbReference type="PANTHER" id="PTHR14212">
    <property type="entry name" value="U4/U6-ASSOCIATED RNA SPLICING FACTOR-RELATED"/>
    <property type="match status" value="1"/>
</dbReference>
<dbReference type="InterPro" id="IPR013881">
    <property type="entry name" value="Pre-mRNA_splic_Prp3_dom"/>
</dbReference>
<feature type="domain" description="Small nuclear ribonucleoprotein Prp3 C-terminal" evidence="6">
    <location>
        <begin position="431"/>
        <end position="543"/>
    </location>
</feature>
<evidence type="ECO:0000313" key="8">
    <source>
        <dbReference type="EMBL" id="CAE0369207.1"/>
    </source>
</evidence>
<protein>
    <submittedName>
        <fullName evidence="8">Uncharacterized protein</fullName>
    </submittedName>
</protein>
<feature type="compositionally biased region" description="Basic and acidic residues" evidence="5">
    <location>
        <begin position="589"/>
        <end position="600"/>
    </location>
</feature>
<evidence type="ECO:0000256" key="4">
    <source>
        <dbReference type="ARBA" id="ARBA00023242"/>
    </source>
</evidence>
<dbReference type="Pfam" id="PF06544">
    <property type="entry name" value="Prp3_C"/>
    <property type="match status" value="1"/>
</dbReference>